<dbReference type="Proteomes" id="UP000306319">
    <property type="component" value="Unassembled WGS sequence"/>
</dbReference>
<accession>A0AC61RGM3</accession>
<name>A0AC61RGM3_9BACT</name>
<gene>
    <name evidence="1" type="ORF">E5331_09755</name>
</gene>
<proteinExistence type="predicted"/>
<protein>
    <submittedName>
        <fullName evidence="1">Uncharacterized protein</fullName>
    </submittedName>
</protein>
<reference evidence="1" key="1">
    <citation type="submission" date="2019-04" db="EMBL/GenBank/DDBJ databases">
        <title>Microbes associate with the intestines of laboratory mice.</title>
        <authorList>
            <person name="Navarre W."/>
            <person name="Wong E."/>
            <person name="Huang K."/>
            <person name="Tropini C."/>
            <person name="Ng K."/>
            <person name="Yu B."/>
        </authorList>
    </citation>
    <scope>NUCLEOTIDE SEQUENCE</scope>
    <source>
        <strain evidence="1">NM04_E33</strain>
    </source>
</reference>
<dbReference type="EMBL" id="SRYB01000012">
    <property type="protein sequence ID" value="TGY78593.1"/>
    <property type="molecule type" value="Genomic_DNA"/>
</dbReference>
<evidence type="ECO:0000313" key="2">
    <source>
        <dbReference type="Proteomes" id="UP000306319"/>
    </source>
</evidence>
<comment type="caution">
    <text evidence="1">The sequence shown here is derived from an EMBL/GenBank/DDBJ whole genome shotgun (WGS) entry which is preliminary data.</text>
</comment>
<sequence length="499" mass="56111">MRHKTNLRILTALFMPLLLQLGFTFTAHADSIRNDSIRYLAETRATFSAGANTPFWLVSNLQGLGSPEKNNGFVRAAVFRDIDRSKRFSWGAAVDLVASWRSTAPFSIHQLYGEVKYRSLGAMLGSKEIWSSFNNPRLSSGNLLFSGNALPVPQLRVGIFDYADFWGTKGWFAVKGYISYGMFTDGRWQKSWAADTPKSKRAENVLFHSKGLWLRGGNPSKFPLVGEVGIEMATQFGGKAYKNGESLSLGSSLKHWVRAFFPTSTTLDTFLGETTSIDGNMVGEYTIALSWIPNADWKIRAYFEHYFEDQSQMTFEYGWKDGLWGIEARLPKNPFVTTFVYEFLYSKDQTGAVLHNSSDKVPEQVSGRDNYYNHSIYPGWQHWGMGIGNPLAISPLYNRSHLLTFMNTRIVAHHFGIAGKPHPEVDYRLLLSFSRNWGTYQYPSPEILGNFNAMLEATWKPSKLKGWYFSGAIAGDSGKLLGKSFGGMISIGKTGFFKL</sequence>
<organism evidence="1 2">
    <name type="scientific">Lepagella muris</name>
    <dbReference type="NCBI Taxonomy" id="3032870"/>
    <lineage>
        <taxon>Bacteria</taxon>
        <taxon>Pseudomonadati</taxon>
        <taxon>Bacteroidota</taxon>
        <taxon>Bacteroidia</taxon>
        <taxon>Bacteroidales</taxon>
        <taxon>Muribaculaceae</taxon>
        <taxon>Lepagella</taxon>
    </lineage>
</organism>
<keyword evidence="2" id="KW-1185">Reference proteome</keyword>
<evidence type="ECO:0000313" key="1">
    <source>
        <dbReference type="EMBL" id="TGY78593.1"/>
    </source>
</evidence>